<name>A0A8K0QSI8_9PLEO</name>
<evidence type="ECO:0000313" key="3">
    <source>
        <dbReference type="Proteomes" id="UP000813461"/>
    </source>
</evidence>
<keyword evidence="1" id="KW-0812">Transmembrane</keyword>
<dbReference type="AlphaFoldDB" id="A0A8K0QSI8"/>
<keyword evidence="3" id="KW-1185">Reference proteome</keyword>
<proteinExistence type="predicted"/>
<comment type="caution">
    <text evidence="2">The sequence shown here is derived from an EMBL/GenBank/DDBJ whole genome shotgun (WGS) entry which is preliminary data.</text>
</comment>
<keyword evidence="1" id="KW-1133">Transmembrane helix</keyword>
<dbReference type="Proteomes" id="UP000813461">
    <property type="component" value="Unassembled WGS sequence"/>
</dbReference>
<dbReference type="EMBL" id="JAGMVJ010000031">
    <property type="protein sequence ID" value="KAH7068637.1"/>
    <property type="molecule type" value="Genomic_DNA"/>
</dbReference>
<organism evidence="2 3">
    <name type="scientific">Paraphoma chrysanthemicola</name>
    <dbReference type="NCBI Taxonomy" id="798071"/>
    <lineage>
        <taxon>Eukaryota</taxon>
        <taxon>Fungi</taxon>
        <taxon>Dikarya</taxon>
        <taxon>Ascomycota</taxon>
        <taxon>Pezizomycotina</taxon>
        <taxon>Dothideomycetes</taxon>
        <taxon>Pleosporomycetidae</taxon>
        <taxon>Pleosporales</taxon>
        <taxon>Pleosporineae</taxon>
        <taxon>Phaeosphaeriaceae</taxon>
        <taxon>Paraphoma</taxon>
    </lineage>
</organism>
<sequence length="101" mass="11275">MLIRVFLKGWCFWGDYYSLVICVVAFSNCFICRLVVTSNDEASIRYLLDRGADARLGPPLRETGGSPWSICAEANSYHVLNAAAAYCMPDILHFSSIMAQM</sequence>
<feature type="transmembrane region" description="Helical" evidence="1">
    <location>
        <begin position="16"/>
        <end position="36"/>
    </location>
</feature>
<protein>
    <submittedName>
        <fullName evidence="2">Uncharacterized protein</fullName>
    </submittedName>
</protein>
<keyword evidence="1" id="KW-0472">Membrane</keyword>
<gene>
    <name evidence="2" type="ORF">FB567DRAFT_540868</name>
</gene>
<accession>A0A8K0QSI8</accession>
<reference evidence="2" key="1">
    <citation type="journal article" date="2021" name="Nat. Commun.">
        <title>Genetic determinants of endophytism in the Arabidopsis root mycobiome.</title>
        <authorList>
            <person name="Mesny F."/>
            <person name="Miyauchi S."/>
            <person name="Thiergart T."/>
            <person name="Pickel B."/>
            <person name="Atanasova L."/>
            <person name="Karlsson M."/>
            <person name="Huettel B."/>
            <person name="Barry K.W."/>
            <person name="Haridas S."/>
            <person name="Chen C."/>
            <person name="Bauer D."/>
            <person name="Andreopoulos W."/>
            <person name="Pangilinan J."/>
            <person name="LaButti K."/>
            <person name="Riley R."/>
            <person name="Lipzen A."/>
            <person name="Clum A."/>
            <person name="Drula E."/>
            <person name="Henrissat B."/>
            <person name="Kohler A."/>
            <person name="Grigoriev I.V."/>
            <person name="Martin F.M."/>
            <person name="Hacquard S."/>
        </authorList>
    </citation>
    <scope>NUCLEOTIDE SEQUENCE</scope>
    <source>
        <strain evidence="2">MPI-SDFR-AT-0120</strain>
    </source>
</reference>
<evidence type="ECO:0000313" key="2">
    <source>
        <dbReference type="EMBL" id="KAH7068637.1"/>
    </source>
</evidence>
<evidence type="ECO:0000256" key="1">
    <source>
        <dbReference type="SAM" id="Phobius"/>
    </source>
</evidence>